<dbReference type="InterPro" id="IPR057238">
    <property type="entry name" value="DUF7916"/>
</dbReference>
<evidence type="ECO:0000259" key="1">
    <source>
        <dbReference type="Pfam" id="PF25509"/>
    </source>
</evidence>
<organism evidence="2 3">
    <name type="scientific">Ezakiella coagulans</name>
    <dbReference type="NCBI Taxonomy" id="46507"/>
    <lineage>
        <taxon>Bacteria</taxon>
        <taxon>Bacillati</taxon>
        <taxon>Bacillota</taxon>
        <taxon>Tissierellia</taxon>
        <taxon>Ezakiella</taxon>
    </lineage>
</organism>
<feature type="domain" description="DUF7916" evidence="1">
    <location>
        <begin position="5"/>
        <end position="296"/>
    </location>
</feature>
<accession>A0A2U1DMT1</accession>
<dbReference type="Proteomes" id="UP000245793">
    <property type="component" value="Unassembled WGS sequence"/>
</dbReference>
<protein>
    <recommendedName>
        <fullName evidence="1">DUF7916 domain-containing protein</fullName>
    </recommendedName>
</protein>
<evidence type="ECO:0000313" key="3">
    <source>
        <dbReference type="Proteomes" id="UP000245793"/>
    </source>
</evidence>
<dbReference type="Pfam" id="PF25509">
    <property type="entry name" value="DUF7916"/>
    <property type="match status" value="1"/>
</dbReference>
<dbReference type="InterPro" id="IPR011060">
    <property type="entry name" value="RibuloseP-bd_barrel"/>
</dbReference>
<gene>
    <name evidence="2" type="ORF">C7381_1125</name>
</gene>
<name>A0A2U1DMT1_9FIRM</name>
<comment type="caution">
    <text evidence="2">The sequence shown here is derived from an EMBL/GenBank/DDBJ whole genome shotgun (WGS) entry which is preliminary data.</text>
</comment>
<proteinExistence type="predicted"/>
<reference evidence="2 3" key="1">
    <citation type="submission" date="2018-04" db="EMBL/GenBank/DDBJ databases">
        <title>Genomic Encyclopedia of Type Strains, Phase IV (KMG-IV): sequencing the most valuable type-strain genomes for metagenomic binning, comparative biology and taxonomic classification.</title>
        <authorList>
            <person name="Goeker M."/>
        </authorList>
    </citation>
    <scope>NUCLEOTIDE SEQUENCE [LARGE SCALE GENOMIC DNA]</scope>
    <source>
        <strain evidence="2 3">DSM 20705</strain>
    </source>
</reference>
<evidence type="ECO:0000313" key="2">
    <source>
        <dbReference type="EMBL" id="PVY88980.1"/>
    </source>
</evidence>
<dbReference type="AlphaFoldDB" id="A0A2U1DMT1"/>
<dbReference type="CDD" id="cd00945">
    <property type="entry name" value="Aldolase_Class_I"/>
    <property type="match status" value="1"/>
</dbReference>
<dbReference type="SUPFAM" id="SSF51366">
    <property type="entry name" value="Ribulose-phoshate binding barrel"/>
    <property type="match status" value="1"/>
</dbReference>
<sequence length="296" mass="32115">MKRFLNLKPSEMVSLSKKELLESIFASESRIIMAESIVTKTPSDGITGAEVARAFGADLILLNLIDLFEPKIEGLPTSDNPVELITELTGRPVGLNLEPIDLNHDMMDKRIEISKGRIASEEALEAADKLGFKFVCLTGNPATGVTNDEIVEAIKRAKKNFSGIVIAGKMHSSGVNEKLVSVETTKSFIDAGADIILLPAPFTAPGISENELRENVELIRNCEKLSLASIGTSQESSDTSVIEKIALHTKSIGFDIMHIGDSGYGGIAYPENIYKMSSAIRGERHTVSMIARSIRR</sequence>
<keyword evidence="3" id="KW-1185">Reference proteome</keyword>
<dbReference type="EMBL" id="QEKV01000012">
    <property type="protein sequence ID" value="PVY88980.1"/>
    <property type="molecule type" value="Genomic_DNA"/>
</dbReference>
<dbReference type="RefSeq" id="WP_116480536.1">
    <property type="nucleotide sequence ID" value="NZ_QEKV01000012.1"/>
</dbReference>